<dbReference type="PANTHER" id="PTHR23112:SF37">
    <property type="entry name" value="G PROTEIN-COUPLED RECEPTOR GPR1"/>
    <property type="match status" value="1"/>
</dbReference>
<dbReference type="Gene3D" id="1.20.1070.10">
    <property type="entry name" value="Rhodopsin 7-helix transmembrane proteins"/>
    <property type="match status" value="1"/>
</dbReference>
<feature type="region of interest" description="Disordered" evidence="5">
    <location>
        <begin position="340"/>
        <end position="389"/>
    </location>
</feature>
<dbReference type="GO" id="GO:0004930">
    <property type="term" value="F:G protein-coupled receptor activity"/>
    <property type="evidence" value="ECO:0007669"/>
    <property type="project" value="TreeGrafter"/>
</dbReference>
<dbReference type="GO" id="GO:0007189">
    <property type="term" value="P:adenylate cyclase-activating G protein-coupled receptor signaling pathway"/>
    <property type="evidence" value="ECO:0007669"/>
    <property type="project" value="TreeGrafter"/>
</dbReference>
<accession>A0A5C3MX04</accession>
<keyword evidence="4 6" id="KW-0472">Membrane</keyword>
<feature type="transmembrane region" description="Helical" evidence="6">
    <location>
        <begin position="273"/>
        <end position="294"/>
    </location>
</feature>
<dbReference type="SUPFAM" id="SSF81321">
    <property type="entry name" value="Family A G protein-coupled receptor-like"/>
    <property type="match status" value="1"/>
</dbReference>
<feature type="region of interest" description="Disordered" evidence="5">
    <location>
        <begin position="561"/>
        <end position="598"/>
    </location>
</feature>
<keyword evidence="2 6" id="KW-0812">Transmembrane</keyword>
<evidence type="ECO:0000313" key="8">
    <source>
        <dbReference type="Proteomes" id="UP000305948"/>
    </source>
</evidence>
<dbReference type="STRING" id="5364.A0A5C3MX04"/>
<dbReference type="OrthoDB" id="100006at2759"/>
<evidence type="ECO:0000256" key="4">
    <source>
        <dbReference type="ARBA" id="ARBA00023136"/>
    </source>
</evidence>
<feature type="region of interest" description="Disordered" evidence="5">
    <location>
        <begin position="671"/>
        <end position="722"/>
    </location>
</feature>
<dbReference type="PANTHER" id="PTHR23112">
    <property type="entry name" value="G PROTEIN-COUPLED RECEPTOR 157-RELATED"/>
    <property type="match status" value="1"/>
</dbReference>
<evidence type="ECO:0000256" key="1">
    <source>
        <dbReference type="ARBA" id="ARBA00004141"/>
    </source>
</evidence>
<evidence type="ECO:0000256" key="6">
    <source>
        <dbReference type="SAM" id="Phobius"/>
    </source>
</evidence>
<feature type="transmembrane region" description="Helical" evidence="6">
    <location>
        <begin position="140"/>
        <end position="161"/>
    </location>
</feature>
<evidence type="ECO:0000256" key="5">
    <source>
        <dbReference type="SAM" id="MobiDB-lite"/>
    </source>
</evidence>
<name>A0A5C3MX04_9AGAM</name>
<dbReference type="AlphaFoldDB" id="A0A5C3MX04"/>
<evidence type="ECO:0000313" key="7">
    <source>
        <dbReference type="EMBL" id="TFK49547.1"/>
    </source>
</evidence>
<feature type="region of interest" description="Disordered" evidence="5">
    <location>
        <begin position="438"/>
        <end position="546"/>
    </location>
</feature>
<evidence type="ECO:0000256" key="3">
    <source>
        <dbReference type="ARBA" id="ARBA00022989"/>
    </source>
</evidence>
<protein>
    <recommendedName>
        <fullName evidence="9">Glucose receptor Git3 N-terminal domain-containing protein</fullName>
    </recommendedName>
</protein>
<dbReference type="GO" id="GO:0005886">
    <property type="term" value="C:plasma membrane"/>
    <property type="evidence" value="ECO:0007669"/>
    <property type="project" value="TreeGrafter"/>
</dbReference>
<keyword evidence="3 6" id="KW-1133">Transmembrane helix</keyword>
<organism evidence="7 8">
    <name type="scientific">Heliocybe sulcata</name>
    <dbReference type="NCBI Taxonomy" id="5364"/>
    <lineage>
        <taxon>Eukaryota</taxon>
        <taxon>Fungi</taxon>
        <taxon>Dikarya</taxon>
        <taxon>Basidiomycota</taxon>
        <taxon>Agaricomycotina</taxon>
        <taxon>Agaricomycetes</taxon>
        <taxon>Gloeophyllales</taxon>
        <taxon>Gloeophyllaceae</taxon>
        <taxon>Heliocybe</taxon>
    </lineage>
</organism>
<gene>
    <name evidence="7" type="ORF">OE88DRAFT_1736558</name>
</gene>
<evidence type="ECO:0000256" key="2">
    <source>
        <dbReference type="ARBA" id="ARBA00022692"/>
    </source>
</evidence>
<evidence type="ECO:0008006" key="9">
    <source>
        <dbReference type="Google" id="ProtNLM"/>
    </source>
</evidence>
<feature type="transmembrane region" description="Helical" evidence="6">
    <location>
        <begin position="116"/>
        <end position="133"/>
    </location>
</feature>
<feature type="transmembrane region" description="Helical" evidence="6">
    <location>
        <begin position="191"/>
        <end position="216"/>
    </location>
</feature>
<reference evidence="7 8" key="1">
    <citation type="journal article" date="2019" name="Nat. Ecol. Evol.">
        <title>Megaphylogeny resolves global patterns of mushroom evolution.</title>
        <authorList>
            <person name="Varga T."/>
            <person name="Krizsan K."/>
            <person name="Foldi C."/>
            <person name="Dima B."/>
            <person name="Sanchez-Garcia M."/>
            <person name="Sanchez-Ramirez S."/>
            <person name="Szollosi G.J."/>
            <person name="Szarkandi J.G."/>
            <person name="Papp V."/>
            <person name="Albert L."/>
            <person name="Andreopoulos W."/>
            <person name="Angelini C."/>
            <person name="Antonin V."/>
            <person name="Barry K.W."/>
            <person name="Bougher N.L."/>
            <person name="Buchanan P."/>
            <person name="Buyck B."/>
            <person name="Bense V."/>
            <person name="Catcheside P."/>
            <person name="Chovatia M."/>
            <person name="Cooper J."/>
            <person name="Damon W."/>
            <person name="Desjardin D."/>
            <person name="Finy P."/>
            <person name="Geml J."/>
            <person name="Haridas S."/>
            <person name="Hughes K."/>
            <person name="Justo A."/>
            <person name="Karasinski D."/>
            <person name="Kautmanova I."/>
            <person name="Kiss B."/>
            <person name="Kocsube S."/>
            <person name="Kotiranta H."/>
            <person name="LaButti K.M."/>
            <person name="Lechner B.E."/>
            <person name="Liimatainen K."/>
            <person name="Lipzen A."/>
            <person name="Lukacs Z."/>
            <person name="Mihaltcheva S."/>
            <person name="Morgado L.N."/>
            <person name="Niskanen T."/>
            <person name="Noordeloos M.E."/>
            <person name="Ohm R.A."/>
            <person name="Ortiz-Santana B."/>
            <person name="Ovrebo C."/>
            <person name="Racz N."/>
            <person name="Riley R."/>
            <person name="Savchenko A."/>
            <person name="Shiryaev A."/>
            <person name="Soop K."/>
            <person name="Spirin V."/>
            <person name="Szebenyi C."/>
            <person name="Tomsovsky M."/>
            <person name="Tulloss R.E."/>
            <person name="Uehling J."/>
            <person name="Grigoriev I.V."/>
            <person name="Vagvolgyi C."/>
            <person name="Papp T."/>
            <person name="Martin F.M."/>
            <person name="Miettinen O."/>
            <person name="Hibbett D.S."/>
            <person name="Nagy L.G."/>
        </authorList>
    </citation>
    <scope>NUCLEOTIDE SEQUENCE [LARGE SCALE GENOMIC DNA]</scope>
    <source>
        <strain evidence="7 8">OMC1185</strain>
    </source>
</reference>
<sequence>MSADSFQVLTSGQASSAISLVICGIVSFVAVVCILSRVLWVATQSALSGSEDRRRTKVWLFFSTPLGWYTASLLVANALTCVHGILEVAWVSEKRITTGSTTCTAQAAFEQVGNFATSYFTVCIAVHAFNGLVRRKRFPLWACTLYMVAGWTSSIITGVIVPRLSRPRLGMVYGSDGYACSIATEYTLHEFLFQLLPVIATALLSAVLYAVMFLVLRGTVQVRNGISFNLNPDYRWTGVGNDSVEYQRFIGAIVRSMILYVDHPNSNASTYMLLRYPFAYTLLLMPLTLTRLVALSKGPVPFGAGIFAGSCRLLLGLVNSLIVFKILRILRPAIGSSVQSNKSEESFQAPELKPSPVEPTAAAAPTRAFPPPRKSEERRPAPSIRSQPSFASLSELGHPLLPQRPYMHAHTRSSSSGISSMTAVSLSRPITPVSELNKAIATPQRMPRPEAPVLRVDPSSATNGLGHFVRRGSAESLGLPPPPRHSRPSVPHKSSSLPSLETIPATPAVDNDSGGDPVIPSDHLGPPQWTAGYSGTSSDSSSAVQQPAFLDLSSRPSVTAVTPVPAVTGRHRSAYGSQSQSSEGGVDAEDGSADSVDSQGRLPSLAWATLVANAATQDVVGMAMSSFSSRAPSPYRGQRDVPLDIDAPVPVSLQPGTPSSANPVFRLPSFAQSTRTRKASTDSSIGYRALTPEPKINAGLRESHEATRQDSIASRIASPAYR</sequence>
<feature type="transmembrane region" description="Helical" evidence="6">
    <location>
        <begin position="60"/>
        <end position="86"/>
    </location>
</feature>
<feature type="transmembrane region" description="Helical" evidence="6">
    <location>
        <begin position="17"/>
        <end position="40"/>
    </location>
</feature>
<dbReference type="Proteomes" id="UP000305948">
    <property type="component" value="Unassembled WGS sequence"/>
</dbReference>
<dbReference type="EMBL" id="ML213515">
    <property type="protein sequence ID" value="TFK49547.1"/>
    <property type="molecule type" value="Genomic_DNA"/>
</dbReference>
<comment type="subcellular location">
    <subcellularLocation>
        <location evidence="1">Membrane</location>
        <topology evidence="1">Multi-pass membrane protein</topology>
    </subcellularLocation>
</comment>
<proteinExistence type="predicted"/>
<keyword evidence="8" id="KW-1185">Reference proteome</keyword>